<feature type="domain" description="HTTM-like" evidence="6">
    <location>
        <begin position="24"/>
        <end position="300"/>
    </location>
</feature>
<dbReference type="AlphaFoldDB" id="A0A2T0U3J5"/>
<dbReference type="InterPro" id="IPR011020">
    <property type="entry name" value="HTTM-like"/>
</dbReference>
<feature type="transmembrane region" description="Helical" evidence="5">
    <location>
        <begin position="235"/>
        <end position="257"/>
    </location>
</feature>
<name>A0A2T0U3J5_9MICO</name>
<evidence type="ECO:0000313" key="7">
    <source>
        <dbReference type="EMBL" id="PRY52489.1"/>
    </source>
</evidence>
<proteinExistence type="predicted"/>
<keyword evidence="4 5" id="KW-0472">Membrane</keyword>
<feature type="transmembrane region" description="Helical" evidence="5">
    <location>
        <begin position="134"/>
        <end position="152"/>
    </location>
</feature>
<dbReference type="InterPro" id="IPR052964">
    <property type="entry name" value="Sporulation_signal_mat"/>
</dbReference>
<sequence length="346" mass="37927">MTALTSRIEPLRIAAATAVGWLVDRPRALSAVAVIRAVIGLCGLAMYVSDYRIRHLLFRPDVLGAGVIASPQETGLVPTLYSTFRDGAGFEAVYHVGMLAALAVTLGVGGRLGLAVHYLLIWSLYATNPLVLDGGDNLVMILGLVLLLTRCYDRLTVVRLFRGRGTQRSVPPVATIAHNTGVLLVAAQICIVYLMAGLYKVQGRLWQDGTALYYVLRVPEFTWPGVTEHLFRFEWLLVLGAYATVWLSIYFPLLVLVRRTRLWAVLAMSVFHVSIAALMGLTSFALIMIACDLVFVNSHVERAGRRLSQWGYHLVELLPPQLRQGRAEPVPVGVPAAPSTVTRSRA</sequence>
<evidence type="ECO:0000256" key="2">
    <source>
        <dbReference type="ARBA" id="ARBA00022692"/>
    </source>
</evidence>
<comment type="subcellular location">
    <subcellularLocation>
        <location evidence="1">Endomembrane system</location>
        <topology evidence="1">Multi-pass membrane protein</topology>
    </subcellularLocation>
</comment>
<protein>
    <submittedName>
        <fullName evidence="7">Vitamin K-dependent gamma-carboxylase-like protein</fullName>
    </submittedName>
</protein>
<feature type="transmembrane region" description="Helical" evidence="5">
    <location>
        <begin position="173"/>
        <end position="196"/>
    </location>
</feature>
<comment type="caution">
    <text evidence="7">The sequence shown here is derived from an EMBL/GenBank/DDBJ whole genome shotgun (WGS) entry which is preliminary data.</text>
</comment>
<dbReference type="PANTHER" id="PTHR39535">
    <property type="entry name" value="SPORULATION-DELAYING PROTEIN SDPB"/>
    <property type="match status" value="1"/>
</dbReference>
<feature type="transmembrane region" description="Helical" evidence="5">
    <location>
        <begin position="92"/>
        <end position="114"/>
    </location>
</feature>
<evidence type="ECO:0000259" key="6">
    <source>
        <dbReference type="SMART" id="SM00752"/>
    </source>
</evidence>
<gene>
    <name evidence="7" type="ORF">BCF74_13318</name>
</gene>
<evidence type="ECO:0000313" key="8">
    <source>
        <dbReference type="Proteomes" id="UP000237822"/>
    </source>
</evidence>
<keyword evidence="8" id="KW-1185">Reference proteome</keyword>
<organism evidence="7 8">
    <name type="scientific">Knoellia remsis</name>
    <dbReference type="NCBI Taxonomy" id="407159"/>
    <lineage>
        <taxon>Bacteria</taxon>
        <taxon>Bacillati</taxon>
        <taxon>Actinomycetota</taxon>
        <taxon>Actinomycetes</taxon>
        <taxon>Micrococcales</taxon>
        <taxon>Intrasporangiaceae</taxon>
        <taxon>Knoellia</taxon>
    </lineage>
</organism>
<dbReference type="Pfam" id="PF05090">
    <property type="entry name" value="HTTM"/>
    <property type="match status" value="1"/>
</dbReference>
<keyword evidence="3 5" id="KW-1133">Transmembrane helix</keyword>
<dbReference type="GO" id="GO:0012505">
    <property type="term" value="C:endomembrane system"/>
    <property type="evidence" value="ECO:0007669"/>
    <property type="project" value="UniProtKB-SubCell"/>
</dbReference>
<dbReference type="InterPro" id="IPR053934">
    <property type="entry name" value="HTTM_dom"/>
</dbReference>
<dbReference type="EMBL" id="PVTI01000033">
    <property type="protein sequence ID" value="PRY52489.1"/>
    <property type="molecule type" value="Genomic_DNA"/>
</dbReference>
<keyword evidence="2 5" id="KW-0812">Transmembrane</keyword>
<reference evidence="7 8" key="1">
    <citation type="submission" date="2018-03" db="EMBL/GenBank/DDBJ databases">
        <title>Genomic Encyclopedia of Archaeal and Bacterial Type Strains, Phase II (KMG-II): from individual species to whole genera.</title>
        <authorList>
            <person name="Goeker M."/>
        </authorList>
    </citation>
    <scope>NUCLEOTIDE SEQUENCE [LARGE SCALE GENOMIC DNA]</scope>
    <source>
        <strain evidence="7 8">ATCC BAA-1496</strain>
    </source>
</reference>
<evidence type="ECO:0000256" key="1">
    <source>
        <dbReference type="ARBA" id="ARBA00004127"/>
    </source>
</evidence>
<feature type="transmembrane region" description="Helical" evidence="5">
    <location>
        <begin position="28"/>
        <end position="49"/>
    </location>
</feature>
<evidence type="ECO:0000256" key="5">
    <source>
        <dbReference type="SAM" id="Phobius"/>
    </source>
</evidence>
<feature type="transmembrane region" description="Helical" evidence="5">
    <location>
        <begin position="264"/>
        <end position="290"/>
    </location>
</feature>
<evidence type="ECO:0000256" key="4">
    <source>
        <dbReference type="ARBA" id="ARBA00023136"/>
    </source>
</evidence>
<dbReference type="Proteomes" id="UP000237822">
    <property type="component" value="Unassembled WGS sequence"/>
</dbReference>
<dbReference type="SMART" id="SM00752">
    <property type="entry name" value="HTTM"/>
    <property type="match status" value="1"/>
</dbReference>
<evidence type="ECO:0000256" key="3">
    <source>
        <dbReference type="ARBA" id="ARBA00022989"/>
    </source>
</evidence>
<accession>A0A2T0U3J5</accession>
<dbReference type="OrthoDB" id="128729at2"/>
<dbReference type="RefSeq" id="WP_146133003.1">
    <property type="nucleotide sequence ID" value="NZ_PVTI01000033.1"/>
</dbReference>
<dbReference type="PANTHER" id="PTHR39535:SF2">
    <property type="entry name" value="HTTM DOMAIN-CONTAINING PROTEIN"/>
    <property type="match status" value="1"/>
</dbReference>